<dbReference type="InterPro" id="IPR049025">
    <property type="entry name" value="AIF-1_EF_pair"/>
</dbReference>
<evidence type="ECO:0000256" key="7">
    <source>
        <dbReference type="ARBA" id="ARBA00022723"/>
    </source>
</evidence>
<dbReference type="GO" id="GO:0032587">
    <property type="term" value="C:ruffle membrane"/>
    <property type="evidence" value="ECO:0007669"/>
    <property type="project" value="UniProtKB-SubCell"/>
</dbReference>
<dbReference type="PANTHER" id="PTHR10356:SF4">
    <property type="entry name" value="ALLOGRAFT INFLAMMATORY FACTOR 1"/>
    <property type="match status" value="1"/>
</dbReference>
<keyword evidence="5" id="KW-0963">Cytoplasm</keyword>
<accession>A0A8J6KP55</accession>
<evidence type="ECO:0000313" key="18">
    <source>
        <dbReference type="Proteomes" id="UP000710432"/>
    </source>
</evidence>
<dbReference type="AlphaFoldDB" id="A0A8J6KP55"/>
<feature type="region of interest" description="Disordered" evidence="15">
    <location>
        <begin position="252"/>
        <end position="272"/>
    </location>
</feature>
<dbReference type="Proteomes" id="UP000710432">
    <property type="component" value="Unassembled WGS sequence"/>
</dbReference>
<evidence type="ECO:0000256" key="6">
    <source>
        <dbReference type="ARBA" id="ARBA00022553"/>
    </source>
</evidence>
<dbReference type="PROSITE" id="PS50222">
    <property type="entry name" value="EF_HAND_2"/>
    <property type="match status" value="1"/>
</dbReference>
<dbReference type="CDD" id="cd00051">
    <property type="entry name" value="EFh"/>
    <property type="match status" value="1"/>
</dbReference>
<evidence type="ECO:0000256" key="3">
    <source>
        <dbReference type="ARBA" id="ARBA00004599"/>
    </source>
</evidence>
<keyword evidence="6" id="KW-0597">Phosphoprotein</keyword>
<dbReference type="SUPFAM" id="SSF47473">
    <property type="entry name" value="EF-hand"/>
    <property type="match status" value="1"/>
</dbReference>
<name>A0A8J6KP55_MICOH</name>
<dbReference type="InterPro" id="IPR042433">
    <property type="entry name" value="AIF1/AIF1L"/>
</dbReference>
<dbReference type="InterPro" id="IPR002048">
    <property type="entry name" value="EF_hand_dom"/>
</dbReference>
<reference evidence="17" key="1">
    <citation type="submission" date="2020-03" db="EMBL/GenBank/DDBJ databases">
        <title>Studies in the Genomics of Life Span.</title>
        <authorList>
            <person name="Glass D."/>
        </authorList>
    </citation>
    <scope>NUCLEOTIDE SEQUENCE</scope>
    <source>
        <strain evidence="17">LTLLF</strain>
        <tissue evidence="17">Muscle</tissue>
    </source>
</reference>
<evidence type="ECO:0000256" key="5">
    <source>
        <dbReference type="ARBA" id="ARBA00022490"/>
    </source>
</evidence>
<dbReference type="GO" id="GO:0097178">
    <property type="term" value="P:ruffle assembly"/>
    <property type="evidence" value="ECO:0007669"/>
    <property type="project" value="TreeGrafter"/>
</dbReference>
<evidence type="ECO:0000256" key="10">
    <source>
        <dbReference type="ARBA" id="ARBA00022990"/>
    </source>
</evidence>
<keyword evidence="12" id="KW-0206">Cytoskeleton</keyword>
<evidence type="ECO:0000259" key="16">
    <source>
        <dbReference type="PROSITE" id="PS50222"/>
    </source>
</evidence>
<dbReference type="GO" id="GO:0051015">
    <property type="term" value="F:actin filament binding"/>
    <property type="evidence" value="ECO:0007669"/>
    <property type="project" value="TreeGrafter"/>
</dbReference>
<gene>
    <name evidence="17" type="ORF">LTLLF_175910</name>
</gene>
<dbReference type="GO" id="GO:0005509">
    <property type="term" value="F:calcium ion binding"/>
    <property type="evidence" value="ECO:0007669"/>
    <property type="project" value="InterPro"/>
</dbReference>
<comment type="caution">
    <text evidence="17">The sequence shown here is derived from an EMBL/GenBank/DDBJ whole genome shotgun (WGS) entry which is preliminary data.</text>
</comment>
<proteinExistence type="predicted"/>
<dbReference type="Gene3D" id="1.10.238.10">
    <property type="entry name" value="EF-hand"/>
    <property type="match status" value="1"/>
</dbReference>
<sequence>MAHSPAVETEEESRVQGAHSPAMMSHVQGAHSPAMVSRVQGAHSPAMVSRVQGAHSPAMVSRVQGAHSPAMVSRVQGAHSPAMVSCVQGAHSPAMVSRVQGAHSPAMVSRVQGAHSPAMVSRVQGAHSPAMVSRGKAFGLLKAQQEEGLDEINKQFLDNPKYSSDEDLPSKLEAFKKKYMEFDLNGNGDIDIMSLKRMLEKLGVPKTHLELKKLIREVSSGSEETFSYSDFLSMMLGKRSAILRVILMYEEKSKEQQKPTGPPAKRAISELP</sequence>
<evidence type="ECO:0000256" key="13">
    <source>
        <dbReference type="ARBA" id="ARBA00023273"/>
    </source>
</evidence>
<dbReference type="GO" id="GO:0051017">
    <property type="term" value="P:actin filament bundle assembly"/>
    <property type="evidence" value="ECO:0007669"/>
    <property type="project" value="TreeGrafter"/>
</dbReference>
<dbReference type="PANTHER" id="PTHR10356">
    <property type="entry name" value="ALLOGRAFT INFLAMMATORY FACTOR-1"/>
    <property type="match status" value="1"/>
</dbReference>
<keyword evidence="9" id="KW-0106">Calcium</keyword>
<dbReference type="GO" id="GO:0001891">
    <property type="term" value="C:phagocytic cup"/>
    <property type="evidence" value="ECO:0007669"/>
    <property type="project" value="UniProtKB-SubCell"/>
</dbReference>
<keyword evidence="4" id="KW-1003">Cell membrane</keyword>
<evidence type="ECO:0000256" key="9">
    <source>
        <dbReference type="ARBA" id="ARBA00022837"/>
    </source>
</evidence>
<feature type="domain" description="EF-hand" evidence="16">
    <location>
        <begin position="170"/>
        <end position="205"/>
    </location>
</feature>
<evidence type="ECO:0000256" key="8">
    <source>
        <dbReference type="ARBA" id="ARBA00022737"/>
    </source>
</evidence>
<evidence type="ECO:0000256" key="4">
    <source>
        <dbReference type="ARBA" id="ARBA00022475"/>
    </source>
</evidence>
<dbReference type="GO" id="GO:0005884">
    <property type="term" value="C:actin filament"/>
    <property type="evidence" value="ECO:0007669"/>
    <property type="project" value="TreeGrafter"/>
</dbReference>
<dbReference type="InterPro" id="IPR011992">
    <property type="entry name" value="EF-hand-dom_pair"/>
</dbReference>
<dbReference type="EMBL" id="JAATJU010024383">
    <property type="protein sequence ID" value="KAH0505795.1"/>
    <property type="molecule type" value="Genomic_DNA"/>
</dbReference>
<keyword evidence="8" id="KW-0677">Repeat</keyword>
<dbReference type="Pfam" id="PF21008">
    <property type="entry name" value="AIF-1"/>
    <property type="match status" value="1"/>
</dbReference>
<comment type="subcellular location">
    <subcellularLocation>
        <location evidence="1">Cell projection</location>
        <location evidence="1">Phagocytic cup</location>
    </subcellularLocation>
    <subcellularLocation>
        <location evidence="3">Cell projection</location>
        <location evidence="3">Ruffle membrane</location>
        <topology evidence="3">Peripheral membrane protein</topology>
        <orientation evidence="3">Cytoplasmic side</orientation>
    </subcellularLocation>
    <subcellularLocation>
        <location evidence="2">Cytoplasm</location>
        <location evidence="2">Cytoskeleton</location>
    </subcellularLocation>
</comment>
<evidence type="ECO:0000256" key="2">
    <source>
        <dbReference type="ARBA" id="ARBA00004245"/>
    </source>
</evidence>
<dbReference type="FunFam" id="1.10.238.10:FF:000106">
    <property type="entry name" value="Allograft inflammatory factor 1"/>
    <property type="match status" value="1"/>
</dbReference>
<keyword evidence="10" id="KW-0007">Acetylation</keyword>
<evidence type="ECO:0000256" key="1">
    <source>
        <dbReference type="ARBA" id="ARBA00004231"/>
    </source>
</evidence>
<keyword evidence="11" id="KW-0472">Membrane</keyword>
<keyword evidence="7" id="KW-0479">Metal-binding</keyword>
<organism evidence="17 18">
    <name type="scientific">Microtus ochrogaster</name>
    <name type="common">Prairie vole</name>
    <dbReference type="NCBI Taxonomy" id="79684"/>
    <lineage>
        <taxon>Eukaryota</taxon>
        <taxon>Metazoa</taxon>
        <taxon>Chordata</taxon>
        <taxon>Craniata</taxon>
        <taxon>Vertebrata</taxon>
        <taxon>Euteleostomi</taxon>
        <taxon>Mammalia</taxon>
        <taxon>Eutheria</taxon>
        <taxon>Euarchontoglires</taxon>
        <taxon>Glires</taxon>
        <taxon>Rodentia</taxon>
        <taxon>Myomorpha</taxon>
        <taxon>Muroidea</taxon>
        <taxon>Cricetidae</taxon>
        <taxon>Arvicolinae</taxon>
        <taxon>Microtus</taxon>
    </lineage>
</organism>
<evidence type="ECO:0000256" key="12">
    <source>
        <dbReference type="ARBA" id="ARBA00023212"/>
    </source>
</evidence>
<evidence type="ECO:0000256" key="11">
    <source>
        <dbReference type="ARBA" id="ARBA00023136"/>
    </source>
</evidence>
<evidence type="ECO:0000256" key="15">
    <source>
        <dbReference type="SAM" id="MobiDB-lite"/>
    </source>
</evidence>
<keyword evidence="13" id="KW-0966">Cell projection</keyword>
<evidence type="ECO:0000313" key="17">
    <source>
        <dbReference type="EMBL" id="KAH0505795.1"/>
    </source>
</evidence>
<protein>
    <recommendedName>
        <fullName evidence="14">Allograft inflammatory factor 1</fullName>
    </recommendedName>
</protein>
<feature type="region of interest" description="Disordered" evidence="15">
    <location>
        <begin position="1"/>
        <end position="25"/>
    </location>
</feature>
<evidence type="ECO:0000256" key="14">
    <source>
        <dbReference type="ARBA" id="ARBA00039315"/>
    </source>
</evidence>